<sequence>MISNGHVISSKTDPKNIQKTSDEFSSLKKYNWLMHLQHVTGRLQDCKSLISSEIERSKGKNEFALYKQGEILREEGKFQESLESFQSCLRLHPGNAGYLKEIGKCLYDMQRFKLSMEAYLEAEKASPNPDWQNYFYLGQCLLKLGDVNKASEYAQKAVQAGKQEACYELLIKILIMQGDYKNAVTVSNSAIEFCPDSVGMLTESGLLFLKLGQSEHAFERLSSALALEPSSTKALLAIGCIMQQHEDYDVALSKYKTAIHYRPDSMALWNNIGVCFYAKRKYVAAISCLKRALWLEPLNWKVLFNLGLCHLATVQPASAFNYSCAAVNLRPDLADPFTVLGVALLELQDPENAVKAFRMALGISSEDVYLVVNMALCCSLIGLNEEAAGLMERYSRMLEHNVTITEELASLAEQLMNKLKRRTTQNVEEGSSAENYEPRENQTENAKIQEENIDKLTDDDEN</sequence>
<evidence type="ECO:0000313" key="6">
    <source>
        <dbReference type="EMBL" id="CAG9863985.1"/>
    </source>
</evidence>
<evidence type="ECO:0000256" key="2">
    <source>
        <dbReference type="ARBA" id="ARBA00022803"/>
    </source>
</evidence>
<dbReference type="AlphaFoldDB" id="A0A9N9TV11"/>
<dbReference type="PROSITE" id="PS50005">
    <property type="entry name" value="TPR"/>
    <property type="match status" value="6"/>
</dbReference>
<dbReference type="Pfam" id="PF13174">
    <property type="entry name" value="TPR_6"/>
    <property type="match status" value="1"/>
</dbReference>
<dbReference type="GO" id="GO:0060271">
    <property type="term" value="P:cilium assembly"/>
    <property type="evidence" value="ECO:0007669"/>
    <property type="project" value="TreeGrafter"/>
</dbReference>
<evidence type="ECO:0008006" key="8">
    <source>
        <dbReference type="Google" id="ProtNLM"/>
    </source>
</evidence>
<keyword evidence="2 4" id="KW-0802">TPR repeat</keyword>
<feature type="repeat" description="TPR" evidence="4">
    <location>
        <begin position="232"/>
        <end position="265"/>
    </location>
</feature>
<name>A0A9N9TV11_PHYSR</name>
<reference evidence="6" key="1">
    <citation type="submission" date="2022-01" db="EMBL/GenBank/DDBJ databases">
        <authorList>
            <person name="King R."/>
        </authorList>
    </citation>
    <scope>NUCLEOTIDE SEQUENCE</scope>
</reference>
<comment type="similarity">
    <text evidence="3">Belongs to the BBS4 family.</text>
</comment>
<feature type="repeat" description="TPR" evidence="4">
    <location>
        <begin position="334"/>
        <end position="367"/>
    </location>
</feature>
<dbReference type="SUPFAM" id="SSF81901">
    <property type="entry name" value="HCP-like"/>
    <property type="match status" value="1"/>
</dbReference>
<keyword evidence="7" id="KW-1185">Reference proteome</keyword>
<keyword evidence="1" id="KW-0677">Repeat</keyword>
<dbReference type="EMBL" id="OU900100">
    <property type="protein sequence ID" value="CAG9863985.1"/>
    <property type="molecule type" value="Genomic_DNA"/>
</dbReference>
<dbReference type="Gene3D" id="1.25.40.10">
    <property type="entry name" value="Tetratricopeptide repeat domain"/>
    <property type="match status" value="2"/>
</dbReference>
<evidence type="ECO:0000256" key="5">
    <source>
        <dbReference type="SAM" id="MobiDB-lite"/>
    </source>
</evidence>
<feature type="compositionally biased region" description="Polar residues" evidence="5">
    <location>
        <begin position="424"/>
        <end position="434"/>
    </location>
</feature>
<evidence type="ECO:0000256" key="1">
    <source>
        <dbReference type="ARBA" id="ARBA00022737"/>
    </source>
</evidence>
<dbReference type="Pfam" id="PF12895">
    <property type="entry name" value="ANAPC3"/>
    <property type="match status" value="1"/>
</dbReference>
<feature type="repeat" description="TPR" evidence="4">
    <location>
        <begin position="131"/>
        <end position="164"/>
    </location>
</feature>
<organism evidence="6 7">
    <name type="scientific">Phyllotreta striolata</name>
    <name type="common">Striped flea beetle</name>
    <name type="synonym">Crioceris striolata</name>
    <dbReference type="NCBI Taxonomy" id="444603"/>
    <lineage>
        <taxon>Eukaryota</taxon>
        <taxon>Metazoa</taxon>
        <taxon>Ecdysozoa</taxon>
        <taxon>Arthropoda</taxon>
        <taxon>Hexapoda</taxon>
        <taxon>Insecta</taxon>
        <taxon>Pterygota</taxon>
        <taxon>Neoptera</taxon>
        <taxon>Endopterygota</taxon>
        <taxon>Coleoptera</taxon>
        <taxon>Polyphaga</taxon>
        <taxon>Cucujiformia</taxon>
        <taxon>Chrysomeloidea</taxon>
        <taxon>Chrysomelidae</taxon>
        <taxon>Galerucinae</taxon>
        <taxon>Alticini</taxon>
        <taxon>Phyllotreta</taxon>
    </lineage>
</organism>
<dbReference type="Pfam" id="PF13432">
    <property type="entry name" value="TPR_16"/>
    <property type="match status" value="1"/>
</dbReference>
<dbReference type="GO" id="GO:0036064">
    <property type="term" value="C:ciliary basal body"/>
    <property type="evidence" value="ECO:0007669"/>
    <property type="project" value="TreeGrafter"/>
</dbReference>
<evidence type="ECO:0000256" key="4">
    <source>
        <dbReference type="PROSITE-ProRule" id="PRU00339"/>
    </source>
</evidence>
<gene>
    <name evidence="6" type="ORF">PHYEVI_LOCUS10254</name>
</gene>
<dbReference type="GO" id="GO:0061512">
    <property type="term" value="P:protein localization to cilium"/>
    <property type="evidence" value="ECO:0007669"/>
    <property type="project" value="TreeGrafter"/>
</dbReference>
<accession>A0A9N9TV11</accession>
<dbReference type="SUPFAM" id="SSF48452">
    <property type="entry name" value="TPR-like"/>
    <property type="match status" value="1"/>
</dbReference>
<feature type="region of interest" description="Disordered" evidence="5">
    <location>
        <begin position="422"/>
        <end position="462"/>
    </location>
</feature>
<dbReference type="InterPro" id="IPR011990">
    <property type="entry name" value="TPR-like_helical_dom_sf"/>
</dbReference>
<dbReference type="OrthoDB" id="309339at2759"/>
<feature type="compositionally biased region" description="Basic and acidic residues" evidence="5">
    <location>
        <begin position="436"/>
        <end position="456"/>
    </location>
</feature>
<dbReference type="SMART" id="SM00028">
    <property type="entry name" value="TPR"/>
    <property type="match status" value="8"/>
</dbReference>
<dbReference type="Proteomes" id="UP001153712">
    <property type="component" value="Chromosome 7"/>
</dbReference>
<feature type="repeat" description="TPR" evidence="4">
    <location>
        <begin position="198"/>
        <end position="231"/>
    </location>
</feature>
<feature type="repeat" description="TPR" evidence="4">
    <location>
        <begin position="62"/>
        <end position="95"/>
    </location>
</feature>
<feature type="repeat" description="TPR" evidence="4">
    <location>
        <begin position="266"/>
        <end position="299"/>
    </location>
</feature>
<dbReference type="InterPro" id="IPR019734">
    <property type="entry name" value="TPR_rpt"/>
</dbReference>
<proteinExistence type="inferred from homology"/>
<evidence type="ECO:0000313" key="7">
    <source>
        <dbReference type="Proteomes" id="UP001153712"/>
    </source>
</evidence>
<dbReference type="PANTHER" id="PTHR44186:SF1">
    <property type="entry name" value="BARDET-BIEDL SYNDROME 4 PROTEIN"/>
    <property type="match status" value="1"/>
</dbReference>
<protein>
    <recommendedName>
        <fullName evidence="8">Bardet-Biedl syndrome 4</fullName>
    </recommendedName>
</protein>
<dbReference type="PANTHER" id="PTHR44186">
    <property type="match status" value="1"/>
</dbReference>
<evidence type="ECO:0000256" key="3">
    <source>
        <dbReference type="ARBA" id="ARBA00023778"/>
    </source>
</evidence>